<proteinExistence type="predicted"/>
<dbReference type="AlphaFoldDB" id="A0A517MP81"/>
<evidence type="ECO:0000313" key="3">
    <source>
        <dbReference type="EMBL" id="QDS96691.1"/>
    </source>
</evidence>
<dbReference type="GO" id="GO:0046872">
    <property type="term" value="F:metal ion binding"/>
    <property type="evidence" value="ECO:0007669"/>
    <property type="project" value="InterPro"/>
</dbReference>
<dbReference type="Pfam" id="PF02655">
    <property type="entry name" value="ATP-grasp_3"/>
    <property type="match status" value="1"/>
</dbReference>
<dbReference type="Gene3D" id="3.30.470.20">
    <property type="entry name" value="ATP-grasp fold, B domain"/>
    <property type="match status" value="1"/>
</dbReference>
<keyword evidence="1" id="KW-0067">ATP-binding</keyword>
<dbReference type="InterPro" id="IPR003806">
    <property type="entry name" value="ATP-grasp_PylC-type"/>
</dbReference>
<dbReference type="EMBL" id="CP036262">
    <property type="protein sequence ID" value="QDS96691.1"/>
    <property type="molecule type" value="Genomic_DNA"/>
</dbReference>
<dbReference type="GO" id="GO:0005524">
    <property type="term" value="F:ATP binding"/>
    <property type="evidence" value="ECO:0007669"/>
    <property type="project" value="UniProtKB-UniRule"/>
</dbReference>
<dbReference type="KEGG" id="rml:FF011L_55030"/>
<accession>A0A517MP81</accession>
<evidence type="ECO:0000259" key="2">
    <source>
        <dbReference type="PROSITE" id="PS50975"/>
    </source>
</evidence>
<evidence type="ECO:0000256" key="1">
    <source>
        <dbReference type="PROSITE-ProRule" id="PRU00409"/>
    </source>
</evidence>
<keyword evidence="4" id="KW-1185">Reference proteome</keyword>
<gene>
    <name evidence="3" type="ORF">FF011L_55030</name>
</gene>
<dbReference type="Proteomes" id="UP000320672">
    <property type="component" value="Chromosome"/>
</dbReference>
<dbReference type="InterPro" id="IPR011761">
    <property type="entry name" value="ATP-grasp"/>
</dbReference>
<dbReference type="PROSITE" id="PS50975">
    <property type="entry name" value="ATP_GRASP"/>
    <property type="match status" value="1"/>
</dbReference>
<organism evidence="3 4">
    <name type="scientific">Roseimaritima multifibrata</name>
    <dbReference type="NCBI Taxonomy" id="1930274"/>
    <lineage>
        <taxon>Bacteria</taxon>
        <taxon>Pseudomonadati</taxon>
        <taxon>Planctomycetota</taxon>
        <taxon>Planctomycetia</taxon>
        <taxon>Pirellulales</taxon>
        <taxon>Pirellulaceae</taxon>
        <taxon>Roseimaritima</taxon>
    </lineage>
</organism>
<name>A0A517MP81_9BACT</name>
<keyword evidence="1" id="KW-0547">Nucleotide-binding</keyword>
<protein>
    <submittedName>
        <fullName evidence="3">ATP-grasp domain protein</fullName>
    </submittedName>
</protein>
<dbReference type="OrthoDB" id="1804072at2"/>
<feature type="domain" description="ATP-grasp" evidence="2">
    <location>
        <begin position="131"/>
        <end position="317"/>
    </location>
</feature>
<dbReference type="SUPFAM" id="SSF56059">
    <property type="entry name" value="Glutathione synthetase ATP-binding domain-like"/>
    <property type="match status" value="1"/>
</dbReference>
<evidence type="ECO:0000313" key="4">
    <source>
        <dbReference type="Proteomes" id="UP000320672"/>
    </source>
</evidence>
<dbReference type="RefSeq" id="WP_145354787.1">
    <property type="nucleotide sequence ID" value="NZ_CP036262.1"/>
</dbReference>
<sequence length="408" mass="44256">MQTTPAIPPCWSPSRLILIGGSVRAAAMSAVSARFRVLAIDRFGDQDLREICESWHPWQDGPDPSGLKMTDQLAKITAQAPDQPTGIVLTGGGEAVLSSSGFPELPCDRNLRWLTASASAIQNSSDPTNLAAIAAAAGIHFPQWRHPSEINEGVFDSEPSSPNPFHPDPWLFKPLLGWGGMGVRQLKKWKPADSTAGYLQKRITGVLFGASFVASANGTTCLGVSRGLTSKREPAPFQYCGSVGPINLSQDEQQQIERLGSIAAQALQLQGLFGIDFLVSPTGWYLLEINPRFCASMELFEDGSNSPIAAHVAAFTQQVLPRKQAAILGSYRCKHIVYAKQEYHWDQATAQSLAGYLQRHPGLSVHDLPVAGTKITKSAPLFTIRSTGATARQALRKAIEHDHQWQRS</sequence>
<reference evidence="3 4" key="1">
    <citation type="submission" date="2019-02" db="EMBL/GenBank/DDBJ databases">
        <title>Deep-cultivation of Planctomycetes and their phenomic and genomic characterization uncovers novel biology.</title>
        <authorList>
            <person name="Wiegand S."/>
            <person name="Jogler M."/>
            <person name="Boedeker C."/>
            <person name="Pinto D."/>
            <person name="Vollmers J."/>
            <person name="Rivas-Marin E."/>
            <person name="Kohn T."/>
            <person name="Peeters S.H."/>
            <person name="Heuer A."/>
            <person name="Rast P."/>
            <person name="Oberbeckmann S."/>
            <person name="Bunk B."/>
            <person name="Jeske O."/>
            <person name="Meyerdierks A."/>
            <person name="Storesund J.E."/>
            <person name="Kallscheuer N."/>
            <person name="Luecker S."/>
            <person name="Lage O.M."/>
            <person name="Pohl T."/>
            <person name="Merkel B.J."/>
            <person name="Hornburger P."/>
            <person name="Mueller R.-W."/>
            <person name="Bruemmer F."/>
            <person name="Labrenz M."/>
            <person name="Spormann A.M."/>
            <person name="Op den Camp H."/>
            <person name="Overmann J."/>
            <person name="Amann R."/>
            <person name="Jetten M.S.M."/>
            <person name="Mascher T."/>
            <person name="Medema M.H."/>
            <person name="Devos D.P."/>
            <person name="Kaster A.-K."/>
            <person name="Ovreas L."/>
            <person name="Rohde M."/>
            <person name="Galperin M.Y."/>
            <person name="Jogler C."/>
        </authorList>
    </citation>
    <scope>NUCLEOTIDE SEQUENCE [LARGE SCALE GENOMIC DNA]</scope>
    <source>
        <strain evidence="3 4">FF011L</strain>
    </source>
</reference>